<evidence type="ECO:0000256" key="2">
    <source>
        <dbReference type="ARBA" id="ARBA00023015"/>
    </source>
</evidence>
<organism evidence="6 7">
    <name type="scientific">Lichenifustis flavocetrariae</name>
    <dbReference type="NCBI Taxonomy" id="2949735"/>
    <lineage>
        <taxon>Bacteria</taxon>
        <taxon>Pseudomonadati</taxon>
        <taxon>Pseudomonadota</taxon>
        <taxon>Alphaproteobacteria</taxon>
        <taxon>Hyphomicrobiales</taxon>
        <taxon>Lichenihabitantaceae</taxon>
        <taxon>Lichenifustis</taxon>
    </lineage>
</organism>
<sequence length="316" mass="34851">MRFTLRQLEYFIAAGETGSITLGSERVHISQPSISAAISHLEQEFGVQLFIRHHAQGLSLTPTGRSMLFEAKKVIAQVEGLYTCASEAHGQIRGTLSFGCMVTLAPMLAPELAHAFTQSFPATRVRHVEGNQEELLSGLRRSQIDIALTYDLQLPTDIDFRPLARLPPHVLLSDGHPLARHSALTLKELEAEPLILLDLPLSREYFLSLFIKEGLSPNIVTRSAHQEVIRTMVANGYGYTLFNVRPRSDVALDGRKVVRVRLAGTHRPMIVGSATLKALEQTQLVRAFATHCESFVSDSYISGMVAPQYEARPASG</sequence>
<evidence type="ECO:0000313" key="6">
    <source>
        <dbReference type="EMBL" id="MCW6508410.1"/>
    </source>
</evidence>
<dbReference type="InterPro" id="IPR036390">
    <property type="entry name" value="WH_DNA-bd_sf"/>
</dbReference>
<protein>
    <submittedName>
        <fullName evidence="6">LysR family transcriptional regulator</fullName>
    </submittedName>
</protein>
<dbReference type="SUPFAM" id="SSF46785">
    <property type="entry name" value="Winged helix' DNA-binding domain"/>
    <property type="match status" value="1"/>
</dbReference>
<dbReference type="FunFam" id="1.10.10.10:FF:000001">
    <property type="entry name" value="LysR family transcriptional regulator"/>
    <property type="match status" value="1"/>
</dbReference>
<dbReference type="GO" id="GO:0003677">
    <property type="term" value="F:DNA binding"/>
    <property type="evidence" value="ECO:0007669"/>
    <property type="project" value="UniProtKB-KW"/>
</dbReference>
<dbReference type="PANTHER" id="PTHR30346">
    <property type="entry name" value="TRANSCRIPTIONAL DUAL REGULATOR HCAR-RELATED"/>
    <property type="match status" value="1"/>
</dbReference>
<dbReference type="Pfam" id="PF00126">
    <property type="entry name" value="HTH_1"/>
    <property type="match status" value="1"/>
</dbReference>
<comment type="caution">
    <text evidence="6">The sequence shown here is derived from an EMBL/GenBank/DDBJ whole genome shotgun (WGS) entry which is preliminary data.</text>
</comment>
<keyword evidence="3" id="KW-0238">DNA-binding</keyword>
<proteinExistence type="inferred from homology"/>
<dbReference type="CDD" id="cd08412">
    <property type="entry name" value="PBP2_PAO1_like"/>
    <property type="match status" value="1"/>
</dbReference>
<name>A0AA41Z0Y6_9HYPH</name>
<comment type="similarity">
    <text evidence="1">Belongs to the LysR transcriptional regulatory family.</text>
</comment>
<dbReference type="Proteomes" id="UP001165667">
    <property type="component" value="Unassembled WGS sequence"/>
</dbReference>
<dbReference type="PRINTS" id="PR00039">
    <property type="entry name" value="HTHLYSR"/>
</dbReference>
<dbReference type="InterPro" id="IPR036388">
    <property type="entry name" value="WH-like_DNA-bd_sf"/>
</dbReference>
<dbReference type="GO" id="GO:0032993">
    <property type="term" value="C:protein-DNA complex"/>
    <property type="evidence" value="ECO:0007669"/>
    <property type="project" value="TreeGrafter"/>
</dbReference>
<dbReference type="PANTHER" id="PTHR30346:SF0">
    <property type="entry name" value="HCA OPERON TRANSCRIPTIONAL ACTIVATOR HCAR"/>
    <property type="match status" value="1"/>
</dbReference>
<evidence type="ECO:0000313" key="7">
    <source>
        <dbReference type="Proteomes" id="UP001165667"/>
    </source>
</evidence>
<feature type="domain" description="HTH lysR-type" evidence="5">
    <location>
        <begin position="3"/>
        <end position="61"/>
    </location>
</feature>
<accession>A0AA41Z0Y6</accession>
<evidence type="ECO:0000256" key="4">
    <source>
        <dbReference type="ARBA" id="ARBA00023163"/>
    </source>
</evidence>
<dbReference type="SUPFAM" id="SSF53850">
    <property type="entry name" value="Periplasmic binding protein-like II"/>
    <property type="match status" value="1"/>
</dbReference>
<dbReference type="PROSITE" id="PS50931">
    <property type="entry name" value="HTH_LYSR"/>
    <property type="match status" value="1"/>
</dbReference>
<dbReference type="EMBL" id="JAMOIM010000005">
    <property type="protein sequence ID" value="MCW6508410.1"/>
    <property type="molecule type" value="Genomic_DNA"/>
</dbReference>
<dbReference type="GO" id="GO:0003700">
    <property type="term" value="F:DNA-binding transcription factor activity"/>
    <property type="evidence" value="ECO:0007669"/>
    <property type="project" value="InterPro"/>
</dbReference>
<dbReference type="Pfam" id="PF03466">
    <property type="entry name" value="LysR_substrate"/>
    <property type="match status" value="1"/>
</dbReference>
<dbReference type="AlphaFoldDB" id="A0AA41Z0Y6"/>
<dbReference type="InterPro" id="IPR000847">
    <property type="entry name" value="LysR_HTH_N"/>
</dbReference>
<dbReference type="RefSeq" id="WP_282584773.1">
    <property type="nucleotide sequence ID" value="NZ_JAMOIM010000005.1"/>
</dbReference>
<dbReference type="Gene3D" id="3.40.190.10">
    <property type="entry name" value="Periplasmic binding protein-like II"/>
    <property type="match status" value="2"/>
</dbReference>
<gene>
    <name evidence="6" type="ORF">M8523_10290</name>
</gene>
<dbReference type="InterPro" id="IPR005119">
    <property type="entry name" value="LysR_subst-bd"/>
</dbReference>
<reference evidence="6" key="1">
    <citation type="submission" date="2022-05" db="EMBL/GenBank/DDBJ databases">
        <authorList>
            <person name="Pankratov T."/>
        </authorList>
    </citation>
    <scope>NUCLEOTIDE SEQUENCE</scope>
    <source>
        <strain evidence="6">BP6-180914</strain>
    </source>
</reference>
<dbReference type="Gene3D" id="1.10.10.10">
    <property type="entry name" value="Winged helix-like DNA-binding domain superfamily/Winged helix DNA-binding domain"/>
    <property type="match status" value="1"/>
</dbReference>
<evidence type="ECO:0000256" key="1">
    <source>
        <dbReference type="ARBA" id="ARBA00009437"/>
    </source>
</evidence>
<evidence type="ECO:0000256" key="3">
    <source>
        <dbReference type="ARBA" id="ARBA00023125"/>
    </source>
</evidence>
<evidence type="ECO:0000259" key="5">
    <source>
        <dbReference type="PROSITE" id="PS50931"/>
    </source>
</evidence>
<keyword evidence="4" id="KW-0804">Transcription</keyword>
<keyword evidence="2" id="KW-0805">Transcription regulation</keyword>
<keyword evidence="7" id="KW-1185">Reference proteome</keyword>